<evidence type="ECO:0000313" key="4">
    <source>
        <dbReference type="EMBL" id="SDU92762.1"/>
    </source>
</evidence>
<protein>
    <submittedName>
        <fullName evidence="4">Uncharacterized protein YjiK</fullName>
    </submittedName>
</protein>
<dbReference type="EMBL" id="LT629797">
    <property type="protein sequence ID" value="SDU92762.1"/>
    <property type="molecule type" value="Genomic_DNA"/>
</dbReference>
<dbReference type="CDD" id="cd09971">
    <property type="entry name" value="SdiA-regulated"/>
    <property type="match status" value="1"/>
</dbReference>
<dbReference type="Proteomes" id="UP000198675">
    <property type="component" value="Chromosome I"/>
</dbReference>
<accession>A0A1H2MHZ7</accession>
<name>A0A1H2MHZ7_9PSED</name>
<keyword evidence="5" id="KW-1185">Reference proteome</keyword>
<dbReference type="RefSeq" id="WP_197676068.1">
    <property type="nucleotide sequence ID" value="NZ_LT629797.1"/>
</dbReference>
<organism evidence="4 5">
    <name type="scientific">Pseudomonas sihuiensis</name>
    <dbReference type="NCBI Taxonomy" id="1274359"/>
    <lineage>
        <taxon>Bacteria</taxon>
        <taxon>Pseudomonadati</taxon>
        <taxon>Pseudomonadota</taxon>
        <taxon>Gammaproteobacteria</taxon>
        <taxon>Pseudomonadales</taxon>
        <taxon>Pseudomonadaceae</taxon>
        <taxon>Pseudomonas</taxon>
    </lineage>
</organism>
<dbReference type="SUPFAM" id="SSF50956">
    <property type="entry name" value="Thermostable phytase (3-phytase)"/>
    <property type="match status" value="1"/>
</dbReference>
<keyword evidence="2" id="KW-1003">Cell membrane</keyword>
<evidence type="ECO:0000313" key="5">
    <source>
        <dbReference type="Proteomes" id="UP000198675"/>
    </source>
</evidence>
<keyword evidence="3" id="KW-0472">Membrane</keyword>
<sequence length="317" mass="34754">MSDRHQAAEPSPMPSLRSRLSRPRYWLSGMAVLAAITVVKTQHLDDRALLWWQEGHTPLVERLASVWLPGYRAVIQAKPLSGLERDETSGLTYNPVTGTLFTVTGKNPLLVELSREGEVLRRIQLKGFSDPEAVEMMDNGRMAIVDERRRQLTTFTLRDDDLELDAADLPGFDLGFVDAGNKGFEAVGWDARSSSLMLGKERSPMGLFSLPFPGEDGAAGMMQPFNYGSLGVRDISSLSIDARTGHALVLSDESRMLLELDRSGHPVSFLSLTGGLNGLEQGIKQAEGVTMDEEGNIYIVAEPNLFYVFSKAQPGAS</sequence>
<evidence type="ECO:0000256" key="3">
    <source>
        <dbReference type="ARBA" id="ARBA00023136"/>
    </source>
</evidence>
<proteinExistence type="predicted"/>
<dbReference type="AlphaFoldDB" id="A0A1H2MHZ7"/>
<gene>
    <name evidence="4" type="ORF">SAMN05216363_3480</name>
</gene>
<reference evidence="5" key="1">
    <citation type="submission" date="2016-10" db="EMBL/GenBank/DDBJ databases">
        <authorList>
            <person name="Varghese N."/>
            <person name="Submissions S."/>
        </authorList>
    </citation>
    <scope>NUCLEOTIDE SEQUENCE [LARGE SCALE GENOMIC DNA]</scope>
    <source>
        <strain evidence="5">KCTC 32246</strain>
    </source>
</reference>
<evidence type="ECO:0000256" key="1">
    <source>
        <dbReference type="ARBA" id="ARBA00004236"/>
    </source>
</evidence>
<dbReference type="GO" id="GO:0005886">
    <property type="term" value="C:plasma membrane"/>
    <property type="evidence" value="ECO:0007669"/>
    <property type="project" value="UniProtKB-SubCell"/>
</dbReference>
<dbReference type="Pfam" id="PF06977">
    <property type="entry name" value="SdiA-regulated"/>
    <property type="match status" value="1"/>
</dbReference>
<dbReference type="InterPro" id="IPR009722">
    <property type="entry name" value="YjiK/CarP"/>
</dbReference>
<evidence type="ECO:0000256" key="2">
    <source>
        <dbReference type="ARBA" id="ARBA00022475"/>
    </source>
</evidence>
<comment type="subcellular location">
    <subcellularLocation>
        <location evidence="1">Cell membrane</location>
    </subcellularLocation>
</comment>